<keyword evidence="9" id="KW-1185">Reference proteome</keyword>
<dbReference type="CDD" id="cd09276">
    <property type="entry name" value="Rnase_HI_RT_non_LTR"/>
    <property type="match status" value="1"/>
</dbReference>
<evidence type="ECO:0000313" key="10">
    <source>
        <dbReference type="RefSeq" id="XP_052748260.1"/>
    </source>
</evidence>
<gene>
    <name evidence="10" type="primary">LOC113514313</name>
</gene>
<protein>
    <recommendedName>
        <fullName evidence="3">ribonuclease H</fullName>
        <ecNumber evidence="3">3.1.26.4</ecNumber>
    </recommendedName>
</protein>
<keyword evidence="7" id="KW-0378">Hydrolase</keyword>
<dbReference type="PANTHER" id="PTHR10642:SF26">
    <property type="entry name" value="RIBONUCLEASE H1"/>
    <property type="match status" value="1"/>
</dbReference>
<evidence type="ECO:0000256" key="6">
    <source>
        <dbReference type="ARBA" id="ARBA00022759"/>
    </source>
</evidence>
<evidence type="ECO:0000259" key="8">
    <source>
        <dbReference type="PROSITE" id="PS50879"/>
    </source>
</evidence>
<feature type="domain" description="RNase H type-1" evidence="8">
    <location>
        <begin position="184"/>
        <end position="316"/>
    </location>
</feature>
<organism evidence="9 10">
    <name type="scientific">Galleria mellonella</name>
    <name type="common">Greater wax moth</name>
    <dbReference type="NCBI Taxonomy" id="7137"/>
    <lineage>
        <taxon>Eukaryota</taxon>
        <taxon>Metazoa</taxon>
        <taxon>Ecdysozoa</taxon>
        <taxon>Arthropoda</taxon>
        <taxon>Hexapoda</taxon>
        <taxon>Insecta</taxon>
        <taxon>Pterygota</taxon>
        <taxon>Neoptera</taxon>
        <taxon>Endopterygota</taxon>
        <taxon>Lepidoptera</taxon>
        <taxon>Glossata</taxon>
        <taxon>Ditrysia</taxon>
        <taxon>Pyraloidea</taxon>
        <taxon>Pyralidae</taxon>
        <taxon>Galleriinae</taxon>
        <taxon>Galleria</taxon>
    </lineage>
</organism>
<dbReference type="EC" id="3.1.26.4" evidence="3"/>
<dbReference type="InterPro" id="IPR002156">
    <property type="entry name" value="RNaseH_domain"/>
</dbReference>
<accession>A0ABM3MB39</accession>
<dbReference type="GeneID" id="113514313"/>
<dbReference type="Pfam" id="PF00075">
    <property type="entry name" value="RNase_H"/>
    <property type="match status" value="1"/>
</dbReference>
<evidence type="ECO:0000256" key="5">
    <source>
        <dbReference type="ARBA" id="ARBA00022723"/>
    </source>
</evidence>
<dbReference type="InterPro" id="IPR012337">
    <property type="entry name" value="RNaseH-like_sf"/>
</dbReference>
<keyword evidence="4" id="KW-0540">Nuclease</keyword>
<evidence type="ECO:0000313" key="9">
    <source>
        <dbReference type="Proteomes" id="UP001652740"/>
    </source>
</evidence>
<dbReference type="PANTHER" id="PTHR10642">
    <property type="entry name" value="RIBONUCLEASE H1"/>
    <property type="match status" value="1"/>
</dbReference>
<dbReference type="RefSeq" id="XP_052748260.1">
    <property type="nucleotide sequence ID" value="XM_052892300.1"/>
</dbReference>
<dbReference type="Gene3D" id="3.30.420.10">
    <property type="entry name" value="Ribonuclease H-like superfamily/Ribonuclease H"/>
    <property type="match status" value="1"/>
</dbReference>
<comment type="similarity">
    <text evidence="2">Belongs to the RNase H family.</text>
</comment>
<dbReference type="InterPro" id="IPR050092">
    <property type="entry name" value="RNase_H"/>
</dbReference>
<name>A0ABM3MB39_GALME</name>
<evidence type="ECO:0000256" key="3">
    <source>
        <dbReference type="ARBA" id="ARBA00012180"/>
    </source>
</evidence>
<evidence type="ECO:0000256" key="7">
    <source>
        <dbReference type="ARBA" id="ARBA00022801"/>
    </source>
</evidence>
<evidence type="ECO:0000256" key="1">
    <source>
        <dbReference type="ARBA" id="ARBA00000077"/>
    </source>
</evidence>
<keyword evidence="6" id="KW-0255">Endonuclease</keyword>
<evidence type="ECO:0000256" key="4">
    <source>
        <dbReference type="ARBA" id="ARBA00022722"/>
    </source>
</evidence>
<keyword evidence="5" id="KW-0479">Metal-binding</keyword>
<evidence type="ECO:0000256" key="2">
    <source>
        <dbReference type="ARBA" id="ARBA00005300"/>
    </source>
</evidence>
<reference evidence="10" key="1">
    <citation type="submission" date="2025-08" db="UniProtKB">
        <authorList>
            <consortium name="RefSeq"/>
        </authorList>
    </citation>
    <scope>IDENTIFICATION</scope>
    <source>
        <tissue evidence="10">Whole larvae</tissue>
    </source>
</reference>
<proteinExistence type="inferred from homology"/>
<dbReference type="InterPro" id="IPR036397">
    <property type="entry name" value="RNaseH_sf"/>
</dbReference>
<dbReference type="SUPFAM" id="SSF53098">
    <property type="entry name" value="Ribonuclease H-like"/>
    <property type="match status" value="1"/>
</dbReference>
<sequence length="476" mass="53543">MDGVALEFTKEIKLLGVMIDEKLLFRSHVRYITAKAMRIFQRLCLFTRPTWGAHPENVSIIYHGVIEPIITYAAGIWGHAASKKCNRRTLESTQRGFALKAIRGFRTVSTVAALALAQFTPLDLKVLEVAKVERTRLLGTTDFLPDDVQLEKPTPVHKLLHPASRVTIPLHLATNQEEADSYVRSNTVTIYTDGSKKENGKVGAAFICCNPEVSCPVVRKKYKLHSSCSVFQAELYALARACEWTIAHRYPHTVIYTDSLSAVKAIQNRSNTHPIVTNIQSALHQTDNPINVVWVRSHVGIAGNEAADVAAGEASLLHKAPDYDKFPLTYAKSHYKRESRIAWEKRYTSAEQGAYTRKLLPQLDNIQNLFSVIARSFHLTQILTGHGYNKSNLRRFHITDNANCPCDGTSEQTFNHLLKSCPIFCRARLLYEQTCQLYGVDSPYELTVILQKPETLNSFDQLAKKIVHSLKRINGT</sequence>
<comment type="catalytic activity">
    <reaction evidence="1">
        <text>Endonucleolytic cleavage to 5'-phosphomonoester.</text>
        <dbReference type="EC" id="3.1.26.4"/>
    </reaction>
</comment>
<dbReference type="PROSITE" id="PS50879">
    <property type="entry name" value="RNASE_H_1"/>
    <property type="match status" value="1"/>
</dbReference>
<dbReference type="Proteomes" id="UP001652740">
    <property type="component" value="Unplaced"/>
</dbReference>